<dbReference type="AlphaFoldDB" id="A0ABD1F9Q2"/>
<accession>A0ABD1F9Q2</accession>
<gene>
    <name evidence="4" type="ORF">ABEB36_003595</name>
</gene>
<protein>
    <recommendedName>
        <fullName evidence="3">Myb-like domain-containing protein</fullName>
    </recommendedName>
</protein>
<dbReference type="EMBL" id="JBDJPC010000002">
    <property type="protein sequence ID" value="KAL1514322.1"/>
    <property type="molecule type" value="Genomic_DNA"/>
</dbReference>
<evidence type="ECO:0000256" key="1">
    <source>
        <dbReference type="SAM" id="Coils"/>
    </source>
</evidence>
<sequence>MEKNNILIPVECVREGRRYSLNLNENEINRMENDPIFFDEIVNKYASLREEDETLVQKYNDQEDTETLKRQKKQMWDIIAEKMQSQGYNRSAQKCQRKWINMTRTYRPVKDNRGPKSSGRGKATVEDSSLQHSATSTATYKYFESLDDILGVCPSNSTDTFTVSMGCSYENIESQNIDQMELNETNENSVEQEEVQRENLNVQNENTMPNLTVSNNNLKRKRKRKNYTQEYYKARIEYIKNEKIETKERRYKERMELEEKRLKLEERKIILLENIFEKLERNK</sequence>
<evidence type="ECO:0000259" key="3">
    <source>
        <dbReference type="PROSITE" id="PS50090"/>
    </source>
</evidence>
<comment type="caution">
    <text evidence="4">The sequence shown here is derived from an EMBL/GenBank/DDBJ whole genome shotgun (WGS) entry which is preliminary data.</text>
</comment>
<dbReference type="InterPro" id="IPR001005">
    <property type="entry name" value="SANT/Myb"/>
</dbReference>
<evidence type="ECO:0000256" key="2">
    <source>
        <dbReference type="SAM" id="MobiDB-lite"/>
    </source>
</evidence>
<evidence type="ECO:0000313" key="4">
    <source>
        <dbReference type="EMBL" id="KAL1514322.1"/>
    </source>
</evidence>
<dbReference type="Pfam" id="PF13837">
    <property type="entry name" value="Myb_DNA-bind_4"/>
    <property type="match status" value="1"/>
</dbReference>
<dbReference type="Proteomes" id="UP001566132">
    <property type="component" value="Unassembled WGS sequence"/>
</dbReference>
<dbReference type="PROSITE" id="PS50090">
    <property type="entry name" value="MYB_LIKE"/>
    <property type="match status" value="1"/>
</dbReference>
<feature type="coiled-coil region" evidence="1">
    <location>
        <begin position="241"/>
        <end position="282"/>
    </location>
</feature>
<feature type="domain" description="Myb-like" evidence="3">
    <location>
        <begin position="49"/>
        <end position="103"/>
    </location>
</feature>
<reference evidence="4 5" key="1">
    <citation type="submission" date="2024-05" db="EMBL/GenBank/DDBJ databases">
        <title>Genetic variation in Jamaican populations of the coffee berry borer (Hypothenemus hampei).</title>
        <authorList>
            <person name="Errbii M."/>
            <person name="Myrie A."/>
        </authorList>
    </citation>
    <scope>NUCLEOTIDE SEQUENCE [LARGE SCALE GENOMIC DNA]</scope>
    <source>
        <strain evidence="4">JA-Hopewell-2020-01-JO</strain>
        <tissue evidence="4">Whole body</tissue>
    </source>
</reference>
<dbReference type="Gene3D" id="1.10.10.60">
    <property type="entry name" value="Homeodomain-like"/>
    <property type="match status" value="1"/>
</dbReference>
<keyword evidence="5" id="KW-1185">Reference proteome</keyword>
<evidence type="ECO:0000313" key="5">
    <source>
        <dbReference type="Proteomes" id="UP001566132"/>
    </source>
</evidence>
<name>A0ABD1F9Q2_HYPHA</name>
<organism evidence="4 5">
    <name type="scientific">Hypothenemus hampei</name>
    <name type="common">Coffee berry borer</name>
    <dbReference type="NCBI Taxonomy" id="57062"/>
    <lineage>
        <taxon>Eukaryota</taxon>
        <taxon>Metazoa</taxon>
        <taxon>Ecdysozoa</taxon>
        <taxon>Arthropoda</taxon>
        <taxon>Hexapoda</taxon>
        <taxon>Insecta</taxon>
        <taxon>Pterygota</taxon>
        <taxon>Neoptera</taxon>
        <taxon>Endopterygota</taxon>
        <taxon>Coleoptera</taxon>
        <taxon>Polyphaga</taxon>
        <taxon>Cucujiformia</taxon>
        <taxon>Curculionidae</taxon>
        <taxon>Scolytinae</taxon>
        <taxon>Hypothenemus</taxon>
    </lineage>
</organism>
<proteinExistence type="predicted"/>
<dbReference type="InterPro" id="IPR044822">
    <property type="entry name" value="Myb_DNA-bind_4"/>
</dbReference>
<feature type="region of interest" description="Disordered" evidence="2">
    <location>
        <begin position="105"/>
        <end position="131"/>
    </location>
</feature>
<keyword evidence="1" id="KW-0175">Coiled coil</keyword>